<gene>
    <name evidence="3" type="ORF">F0M18_13855</name>
</gene>
<evidence type="ECO:0000256" key="1">
    <source>
        <dbReference type="ARBA" id="ARBA00005254"/>
    </source>
</evidence>
<dbReference type="InterPro" id="IPR029045">
    <property type="entry name" value="ClpP/crotonase-like_dom_sf"/>
</dbReference>
<comment type="caution">
    <text evidence="3">The sequence shown here is derived from an EMBL/GenBank/DDBJ whole genome shotgun (WGS) entry which is preliminary data.</text>
</comment>
<dbReference type="RefSeq" id="WP_149612053.1">
    <property type="nucleotide sequence ID" value="NZ_VTUX01000007.1"/>
</dbReference>
<keyword evidence="4" id="KW-1185">Reference proteome</keyword>
<comment type="similarity">
    <text evidence="1 2">Belongs to the enoyl-CoA hydratase/isomerase family.</text>
</comment>
<protein>
    <submittedName>
        <fullName evidence="3">Enoyl-CoA hydratase</fullName>
    </submittedName>
</protein>
<dbReference type="Proteomes" id="UP000323708">
    <property type="component" value="Unassembled WGS sequence"/>
</dbReference>
<proteinExistence type="inferred from homology"/>
<dbReference type="PANTHER" id="PTHR43802">
    <property type="entry name" value="ENOYL-COA HYDRATASE"/>
    <property type="match status" value="1"/>
</dbReference>
<dbReference type="InterPro" id="IPR018376">
    <property type="entry name" value="Enoyl-CoA_hyd/isom_CS"/>
</dbReference>
<dbReference type="Gene3D" id="1.10.12.10">
    <property type="entry name" value="Lyase 2-enoyl-coa Hydratase, Chain A, domain 2"/>
    <property type="match status" value="1"/>
</dbReference>
<dbReference type="GO" id="GO:0003824">
    <property type="term" value="F:catalytic activity"/>
    <property type="evidence" value="ECO:0007669"/>
    <property type="project" value="InterPro"/>
</dbReference>
<dbReference type="AlphaFoldDB" id="A0A5B0WR01"/>
<dbReference type="CDD" id="cd06558">
    <property type="entry name" value="crotonase-like"/>
    <property type="match status" value="1"/>
</dbReference>
<dbReference type="SUPFAM" id="SSF52096">
    <property type="entry name" value="ClpP/crotonase"/>
    <property type="match status" value="1"/>
</dbReference>
<organism evidence="3 4">
    <name type="scientific">Pseudohalioglobus sediminis</name>
    <dbReference type="NCBI Taxonomy" id="2606449"/>
    <lineage>
        <taxon>Bacteria</taxon>
        <taxon>Pseudomonadati</taxon>
        <taxon>Pseudomonadota</taxon>
        <taxon>Gammaproteobacteria</taxon>
        <taxon>Cellvibrionales</taxon>
        <taxon>Halieaceae</taxon>
        <taxon>Pseudohalioglobus</taxon>
    </lineage>
</organism>
<dbReference type="PANTHER" id="PTHR43802:SF1">
    <property type="entry name" value="IP11341P-RELATED"/>
    <property type="match status" value="1"/>
</dbReference>
<dbReference type="InterPro" id="IPR014748">
    <property type="entry name" value="Enoyl-CoA_hydra_C"/>
</dbReference>
<name>A0A5B0WR01_9GAMM</name>
<evidence type="ECO:0000256" key="2">
    <source>
        <dbReference type="RuleBase" id="RU003707"/>
    </source>
</evidence>
<dbReference type="InterPro" id="IPR001753">
    <property type="entry name" value="Enoyl-CoA_hydra/iso"/>
</dbReference>
<reference evidence="3 4" key="1">
    <citation type="submission" date="2019-09" db="EMBL/GenBank/DDBJ databases">
        <authorList>
            <person name="Chen X.-Y."/>
        </authorList>
    </citation>
    <scope>NUCLEOTIDE SEQUENCE [LARGE SCALE GENOMIC DNA]</scope>
    <source>
        <strain evidence="3 4">NY5</strain>
    </source>
</reference>
<sequence length="271" mass="28901">MSTVISRKLEDGILELRLNRPERLNALNAALVGELSGIFRELNCDREVRVVILTGAGRGFCAGADMAGDDSAAGSVPGTEGMGQLGYVYKFQEYLADLMLAIHECDKPVIAAINGAAVGGGLAIALASDVRIAAENARFGAAFIKIGLSACDVGTSYFLPRVVGVSAATEMMLTGRNISAEEALRLQLVSRVVADDELVTASLELARAIAANSEYGVWMTKKGIRANLDAPSLRHAMELENRTQVLGYFSGCMEEAMQAFKEGRPPQWSKL</sequence>
<dbReference type="Pfam" id="PF00378">
    <property type="entry name" value="ECH_1"/>
    <property type="match status" value="1"/>
</dbReference>
<dbReference type="EMBL" id="VTUX01000007">
    <property type="protein sequence ID" value="KAA1189442.1"/>
    <property type="molecule type" value="Genomic_DNA"/>
</dbReference>
<accession>A0A5B0WR01</accession>
<evidence type="ECO:0000313" key="4">
    <source>
        <dbReference type="Proteomes" id="UP000323708"/>
    </source>
</evidence>
<dbReference type="PROSITE" id="PS00166">
    <property type="entry name" value="ENOYL_COA_HYDRATASE"/>
    <property type="match status" value="1"/>
</dbReference>
<evidence type="ECO:0000313" key="3">
    <source>
        <dbReference type="EMBL" id="KAA1189442.1"/>
    </source>
</evidence>
<dbReference type="Gene3D" id="3.90.226.10">
    <property type="entry name" value="2-enoyl-CoA Hydratase, Chain A, domain 1"/>
    <property type="match status" value="1"/>
</dbReference>